<accession>H1SIY7</accession>
<evidence type="ECO:0000259" key="1">
    <source>
        <dbReference type="Pfam" id="PF13609"/>
    </source>
</evidence>
<dbReference type="InterPro" id="IPR023614">
    <property type="entry name" value="Porin_dom_sf"/>
</dbReference>
<name>H1SIY7_9BURK</name>
<evidence type="ECO:0000313" key="2">
    <source>
        <dbReference type="EMBL" id="EHP37516.1"/>
    </source>
</evidence>
<comment type="caution">
    <text evidence="2">The sequence shown here is derived from an EMBL/GenBank/DDBJ whole genome shotgun (WGS) entry which is preliminary data.</text>
</comment>
<feature type="domain" description="Porin" evidence="1">
    <location>
        <begin position="7"/>
        <end position="48"/>
    </location>
</feature>
<evidence type="ECO:0000313" key="3">
    <source>
        <dbReference type="Proteomes" id="UP000005808"/>
    </source>
</evidence>
<dbReference type="EMBL" id="AHJE01000311">
    <property type="protein sequence ID" value="EHP37516.1"/>
    <property type="molecule type" value="Genomic_DNA"/>
</dbReference>
<dbReference type="AlphaFoldDB" id="H1SIY7"/>
<dbReference type="GO" id="GO:0015288">
    <property type="term" value="F:porin activity"/>
    <property type="evidence" value="ECO:0007669"/>
    <property type="project" value="InterPro"/>
</dbReference>
<sequence>MDTGTSQQGGRLFGRQAYVGMQSSQLGQLTFGRQYTSMFEGLANFVPAAFATQYEPIVMLTGANFRED</sequence>
<dbReference type="Proteomes" id="UP000005808">
    <property type="component" value="Unassembled WGS sequence"/>
</dbReference>
<dbReference type="InterPro" id="IPR033900">
    <property type="entry name" value="Gram_neg_porin_domain"/>
</dbReference>
<organism evidence="2 3">
    <name type="scientific">Cupriavidus basilensis OR16</name>
    <dbReference type="NCBI Taxonomy" id="1127483"/>
    <lineage>
        <taxon>Bacteria</taxon>
        <taxon>Pseudomonadati</taxon>
        <taxon>Pseudomonadota</taxon>
        <taxon>Betaproteobacteria</taxon>
        <taxon>Burkholderiales</taxon>
        <taxon>Burkholderiaceae</taxon>
        <taxon>Cupriavidus</taxon>
    </lineage>
</organism>
<dbReference type="GO" id="GO:0016020">
    <property type="term" value="C:membrane"/>
    <property type="evidence" value="ECO:0007669"/>
    <property type="project" value="InterPro"/>
</dbReference>
<protein>
    <submittedName>
        <fullName evidence="2">Porin</fullName>
    </submittedName>
</protein>
<reference evidence="2 3" key="1">
    <citation type="journal article" date="2012" name="J. Bacteriol.">
        <title>De Novo Genome Project of Cupriavidus basilensis OR16.</title>
        <authorList>
            <person name="Cserhati M."/>
            <person name="Kriszt B."/>
            <person name="Szoboszlay S."/>
            <person name="Toth A."/>
            <person name="Szabo I."/>
            <person name="Tancsics A."/>
            <person name="Nagy I."/>
            <person name="Horvath B."/>
            <person name="Nagy I."/>
            <person name="Kukolya J."/>
        </authorList>
    </citation>
    <scope>NUCLEOTIDE SEQUENCE [LARGE SCALE GENOMIC DNA]</scope>
    <source>
        <strain evidence="2 3">OR16</strain>
    </source>
</reference>
<dbReference type="Pfam" id="PF13609">
    <property type="entry name" value="Porin_4"/>
    <property type="match status" value="1"/>
</dbReference>
<dbReference type="Gene3D" id="2.40.160.10">
    <property type="entry name" value="Porin"/>
    <property type="match status" value="1"/>
</dbReference>
<proteinExistence type="predicted"/>
<feature type="non-terminal residue" evidence="2">
    <location>
        <position position="68"/>
    </location>
</feature>
<dbReference type="SUPFAM" id="SSF56935">
    <property type="entry name" value="Porins"/>
    <property type="match status" value="1"/>
</dbReference>
<gene>
    <name evidence="2" type="ORF">OR16_42358</name>
</gene>